<evidence type="ECO:0000313" key="3">
    <source>
        <dbReference type="EMBL" id="TGJ82039.1"/>
    </source>
</evidence>
<evidence type="ECO:0000256" key="2">
    <source>
        <dbReference type="SAM" id="MobiDB-lite"/>
    </source>
</evidence>
<dbReference type="PROSITE" id="PS50297">
    <property type="entry name" value="ANK_REP_REGION"/>
    <property type="match status" value="1"/>
</dbReference>
<keyword evidence="1" id="KW-0040">ANK repeat</keyword>
<feature type="compositionally biased region" description="Polar residues" evidence="2">
    <location>
        <begin position="1"/>
        <end position="22"/>
    </location>
</feature>
<gene>
    <name evidence="3" type="ORF">E0Z10_g6711</name>
</gene>
<protein>
    <submittedName>
        <fullName evidence="3">Uncharacterized protein</fullName>
    </submittedName>
</protein>
<organism evidence="3 4">
    <name type="scientific">Xylaria hypoxylon</name>
    <dbReference type="NCBI Taxonomy" id="37992"/>
    <lineage>
        <taxon>Eukaryota</taxon>
        <taxon>Fungi</taxon>
        <taxon>Dikarya</taxon>
        <taxon>Ascomycota</taxon>
        <taxon>Pezizomycotina</taxon>
        <taxon>Sordariomycetes</taxon>
        <taxon>Xylariomycetidae</taxon>
        <taxon>Xylariales</taxon>
        <taxon>Xylariaceae</taxon>
        <taxon>Xylaria</taxon>
    </lineage>
</organism>
<dbReference type="AlphaFoldDB" id="A0A4Z0YCS8"/>
<dbReference type="GO" id="GO:0003700">
    <property type="term" value="F:DNA-binding transcription factor activity"/>
    <property type="evidence" value="ECO:0007669"/>
    <property type="project" value="InterPro"/>
</dbReference>
<dbReference type="EMBL" id="SKBN01000143">
    <property type="protein sequence ID" value="TGJ82039.1"/>
    <property type="molecule type" value="Genomic_DNA"/>
</dbReference>
<feature type="compositionally biased region" description="Basic and acidic residues" evidence="2">
    <location>
        <begin position="26"/>
        <end position="43"/>
    </location>
</feature>
<sequence length="407" mass="43920">MTKDSMSGTSSPRSGRPLTTSYADLMKPDEDWRNLPDAAERRKIQNRLAQRAYRRNMRDRTKEVEKLKKQLQQLQDIVSGDSSTTPPPEQELASGGRSPASSEGTPAPHSAEPASVLATTPAADRSRQVNDYIQTWPHAHGPEQLSSLGLMPDGDTPMAFDASPTYYSQIPTSNDVVPELSAATSLGRRTRAVTTTIAAGSMQHHPPPRSHSMSANFSSNCSSPLPWGVSSAEGHEVLPMSAGFNNMYGNTDEISLYHPESVYSLEDSLAASTAYATSPGSEMNSATGWTAVDRKPIARPGSSSVTSTFMTNIKLSDVPDMPKPLPETTAPLLHFAVAGGNVETLRLLLQRHDVNINGKDNSGYTALQRAVMCGRTDMAAMLLERGAAVERDDSWRTQNAAPLKAEP</sequence>
<dbReference type="Gene3D" id="1.20.5.170">
    <property type="match status" value="1"/>
</dbReference>
<feature type="region of interest" description="Disordered" evidence="2">
    <location>
        <begin position="1"/>
        <end position="123"/>
    </location>
</feature>
<dbReference type="PROSITE" id="PS50088">
    <property type="entry name" value="ANK_REPEAT"/>
    <property type="match status" value="1"/>
</dbReference>
<dbReference type="PANTHER" id="PTHR39607">
    <property type="entry name" value="XANTHOCILLIN BIOSYNTHESIS CLUSTER TRANSCRIPTION FACTOR XANC-RELATED"/>
    <property type="match status" value="1"/>
</dbReference>
<dbReference type="STRING" id="37992.A0A4Z0YCS8"/>
<dbReference type="SMART" id="SM00248">
    <property type="entry name" value="ANK"/>
    <property type="match status" value="2"/>
</dbReference>
<keyword evidence="4" id="KW-1185">Reference proteome</keyword>
<dbReference type="PANTHER" id="PTHR39607:SF1">
    <property type="entry name" value="B-ZIP TRANSCRIPTION FACTOR (EUROFUNG)"/>
    <property type="match status" value="1"/>
</dbReference>
<feature type="repeat" description="ANK" evidence="1">
    <location>
        <begin position="362"/>
        <end position="394"/>
    </location>
</feature>
<dbReference type="OrthoDB" id="194358at2759"/>
<reference evidence="3 4" key="1">
    <citation type="submission" date="2019-03" db="EMBL/GenBank/DDBJ databases">
        <title>Draft genome sequence of Xylaria hypoxylon DSM 108379, a ubiquitous saprotrophic-parasitic fungi on hardwood.</title>
        <authorList>
            <person name="Buettner E."/>
            <person name="Leonhardt S."/>
            <person name="Gebauer A.M."/>
            <person name="Liers C."/>
            <person name="Hofrichter M."/>
            <person name="Kellner H."/>
        </authorList>
    </citation>
    <scope>NUCLEOTIDE SEQUENCE [LARGE SCALE GENOMIC DNA]</scope>
    <source>
        <strain evidence="3 4">DSM 108379</strain>
    </source>
</reference>
<dbReference type="SUPFAM" id="SSF48403">
    <property type="entry name" value="Ankyrin repeat"/>
    <property type="match status" value="1"/>
</dbReference>
<dbReference type="CDD" id="cd14688">
    <property type="entry name" value="bZIP_YAP"/>
    <property type="match status" value="1"/>
</dbReference>
<dbReference type="Gene3D" id="1.25.40.20">
    <property type="entry name" value="Ankyrin repeat-containing domain"/>
    <property type="match status" value="1"/>
</dbReference>
<evidence type="ECO:0000256" key="1">
    <source>
        <dbReference type="PROSITE-ProRule" id="PRU00023"/>
    </source>
</evidence>
<dbReference type="SUPFAM" id="SSF57959">
    <property type="entry name" value="Leucine zipper domain"/>
    <property type="match status" value="1"/>
</dbReference>
<name>A0A4Z0YCS8_9PEZI</name>
<accession>A0A4Z0YCS8</accession>
<dbReference type="InterPro" id="IPR002110">
    <property type="entry name" value="Ankyrin_rpt"/>
</dbReference>
<comment type="caution">
    <text evidence="3">The sequence shown here is derived from an EMBL/GenBank/DDBJ whole genome shotgun (WGS) entry which is preliminary data.</text>
</comment>
<feature type="compositionally biased region" description="Basic and acidic residues" evidence="2">
    <location>
        <begin position="56"/>
        <end position="68"/>
    </location>
</feature>
<dbReference type="InterPro" id="IPR052635">
    <property type="entry name" value="Sec_Metab_Biosynth_Reg"/>
</dbReference>
<dbReference type="InterPro" id="IPR036770">
    <property type="entry name" value="Ankyrin_rpt-contain_sf"/>
</dbReference>
<proteinExistence type="predicted"/>
<dbReference type="Proteomes" id="UP000297716">
    <property type="component" value="Unassembled WGS sequence"/>
</dbReference>
<dbReference type="InterPro" id="IPR046347">
    <property type="entry name" value="bZIP_sf"/>
</dbReference>
<dbReference type="Pfam" id="PF12796">
    <property type="entry name" value="Ank_2"/>
    <property type="match status" value="1"/>
</dbReference>
<evidence type="ECO:0000313" key="4">
    <source>
        <dbReference type="Proteomes" id="UP000297716"/>
    </source>
</evidence>